<comment type="caution">
    <text evidence="1">The sequence shown here is derived from an EMBL/GenBank/DDBJ whole genome shotgun (WGS) entry which is preliminary data.</text>
</comment>
<evidence type="ECO:0000313" key="1">
    <source>
        <dbReference type="EMBL" id="GFN84271.1"/>
    </source>
</evidence>
<gene>
    <name evidence="1" type="ORF">PoB_001077700</name>
</gene>
<organism evidence="1 2">
    <name type="scientific">Plakobranchus ocellatus</name>
    <dbReference type="NCBI Taxonomy" id="259542"/>
    <lineage>
        <taxon>Eukaryota</taxon>
        <taxon>Metazoa</taxon>
        <taxon>Spiralia</taxon>
        <taxon>Lophotrochozoa</taxon>
        <taxon>Mollusca</taxon>
        <taxon>Gastropoda</taxon>
        <taxon>Heterobranchia</taxon>
        <taxon>Euthyneura</taxon>
        <taxon>Panpulmonata</taxon>
        <taxon>Sacoglossa</taxon>
        <taxon>Placobranchoidea</taxon>
        <taxon>Plakobranchidae</taxon>
        <taxon>Plakobranchus</taxon>
    </lineage>
</organism>
<dbReference type="EMBL" id="BLXT01001292">
    <property type="protein sequence ID" value="GFN84271.1"/>
    <property type="molecule type" value="Genomic_DNA"/>
</dbReference>
<sequence length="84" mass="9584">MSSSPHGVSRQDIRMYTQEFELSTRDRNLARLPIVHRRGPTLNTGLEFGKTSECGHKRFNSQHGIVNFDRFPNVDTRGPTLRTG</sequence>
<evidence type="ECO:0000313" key="2">
    <source>
        <dbReference type="Proteomes" id="UP000735302"/>
    </source>
</evidence>
<name>A0AAV3YMV2_9GAST</name>
<accession>A0AAV3YMV2</accession>
<reference evidence="1 2" key="1">
    <citation type="journal article" date="2021" name="Elife">
        <title>Chloroplast acquisition without the gene transfer in kleptoplastic sea slugs, Plakobranchus ocellatus.</title>
        <authorList>
            <person name="Maeda T."/>
            <person name="Takahashi S."/>
            <person name="Yoshida T."/>
            <person name="Shimamura S."/>
            <person name="Takaki Y."/>
            <person name="Nagai Y."/>
            <person name="Toyoda A."/>
            <person name="Suzuki Y."/>
            <person name="Arimoto A."/>
            <person name="Ishii H."/>
            <person name="Satoh N."/>
            <person name="Nishiyama T."/>
            <person name="Hasebe M."/>
            <person name="Maruyama T."/>
            <person name="Minagawa J."/>
            <person name="Obokata J."/>
            <person name="Shigenobu S."/>
        </authorList>
    </citation>
    <scope>NUCLEOTIDE SEQUENCE [LARGE SCALE GENOMIC DNA]</scope>
</reference>
<dbReference type="Proteomes" id="UP000735302">
    <property type="component" value="Unassembled WGS sequence"/>
</dbReference>
<protein>
    <submittedName>
        <fullName evidence="1">Uncharacterized protein</fullName>
    </submittedName>
</protein>
<keyword evidence="2" id="KW-1185">Reference proteome</keyword>
<dbReference type="AlphaFoldDB" id="A0AAV3YMV2"/>
<proteinExistence type="predicted"/>